<dbReference type="GO" id="GO:0006412">
    <property type="term" value="P:translation"/>
    <property type="evidence" value="ECO:0007669"/>
    <property type="project" value="InterPro"/>
</dbReference>
<accession>A0A381N3D1</accession>
<proteinExistence type="inferred from homology"/>
<keyword evidence="3" id="KW-0694">RNA-binding</keyword>
<feature type="coiled-coil region" evidence="6">
    <location>
        <begin position="37"/>
        <end position="71"/>
    </location>
</feature>
<keyword evidence="2" id="KW-0699">rRNA-binding</keyword>
<dbReference type="InterPro" id="IPR020069">
    <property type="entry name" value="Ribosomal_bL9_C"/>
</dbReference>
<dbReference type="GO" id="GO:0003735">
    <property type="term" value="F:structural constituent of ribosome"/>
    <property type="evidence" value="ECO:0007669"/>
    <property type="project" value="InterPro"/>
</dbReference>
<dbReference type="AlphaFoldDB" id="A0A381N3D1"/>
<evidence type="ECO:0000256" key="3">
    <source>
        <dbReference type="ARBA" id="ARBA00022884"/>
    </source>
</evidence>
<gene>
    <name evidence="8" type="ORF">METZ01_LOCUS1889</name>
</gene>
<dbReference type="GO" id="GO:0005840">
    <property type="term" value="C:ribosome"/>
    <property type="evidence" value="ECO:0007669"/>
    <property type="project" value="UniProtKB-KW"/>
</dbReference>
<dbReference type="HAMAP" id="MF_00503">
    <property type="entry name" value="Ribosomal_bL9"/>
    <property type="match status" value="1"/>
</dbReference>
<dbReference type="EMBL" id="UINC01000099">
    <property type="protein sequence ID" value="SUZ49035.1"/>
    <property type="molecule type" value="Genomic_DNA"/>
</dbReference>
<dbReference type="SUPFAM" id="SSF55653">
    <property type="entry name" value="Ribosomal protein L9 C-domain"/>
    <property type="match status" value="1"/>
</dbReference>
<name>A0A381N3D1_9ZZZZ</name>
<protein>
    <recommendedName>
        <fullName evidence="7">Ribosomal protein L9 domain-containing protein</fullName>
    </recommendedName>
</protein>
<dbReference type="Gene3D" id="3.40.5.10">
    <property type="entry name" value="Ribosomal protein L9, N-terminal domain"/>
    <property type="match status" value="1"/>
</dbReference>
<keyword evidence="6" id="KW-0175">Coiled coil</keyword>
<dbReference type="GO" id="GO:1990904">
    <property type="term" value="C:ribonucleoprotein complex"/>
    <property type="evidence" value="ECO:0007669"/>
    <property type="project" value="UniProtKB-KW"/>
</dbReference>
<sequence length="149" mass="16776">MKVILTKDIESLGNEGDVISVKPGFARNFLLPKGLAINFSSNQLTKIENQLKQQEHKIEREKESLSDILNQISGLEVSIKAKSEDNERLFGSVTKADIEQLLLEHNIQIDKKYIDLKSPLKTLGLHEVGVKFNSELSGSFKVNIEKEED</sequence>
<evidence type="ECO:0000256" key="5">
    <source>
        <dbReference type="ARBA" id="ARBA00023274"/>
    </source>
</evidence>
<dbReference type="PANTHER" id="PTHR21368">
    <property type="entry name" value="50S RIBOSOMAL PROTEIN L9"/>
    <property type="match status" value="1"/>
</dbReference>
<evidence type="ECO:0000256" key="1">
    <source>
        <dbReference type="ARBA" id="ARBA00010605"/>
    </source>
</evidence>
<evidence type="ECO:0000313" key="8">
    <source>
        <dbReference type="EMBL" id="SUZ49035.1"/>
    </source>
</evidence>
<dbReference type="InterPro" id="IPR020594">
    <property type="entry name" value="Ribosomal_bL9_bac/chp"/>
</dbReference>
<dbReference type="NCBIfam" id="TIGR00158">
    <property type="entry name" value="L9"/>
    <property type="match status" value="1"/>
</dbReference>
<keyword evidence="5" id="KW-0687">Ribonucleoprotein</keyword>
<dbReference type="Pfam" id="PF01281">
    <property type="entry name" value="Ribosomal_L9_N"/>
    <property type="match status" value="1"/>
</dbReference>
<keyword evidence="4" id="KW-0689">Ribosomal protein</keyword>
<reference evidence="8" key="1">
    <citation type="submission" date="2018-05" db="EMBL/GenBank/DDBJ databases">
        <authorList>
            <person name="Lanie J.A."/>
            <person name="Ng W.-L."/>
            <person name="Kazmierczak K.M."/>
            <person name="Andrzejewski T.M."/>
            <person name="Davidsen T.M."/>
            <person name="Wayne K.J."/>
            <person name="Tettelin H."/>
            <person name="Glass J.I."/>
            <person name="Rusch D."/>
            <person name="Podicherti R."/>
            <person name="Tsui H.-C.T."/>
            <person name="Winkler M.E."/>
        </authorList>
    </citation>
    <scope>NUCLEOTIDE SEQUENCE</scope>
</reference>
<dbReference type="PROSITE" id="PS00651">
    <property type="entry name" value="RIBOSOMAL_L9"/>
    <property type="match status" value="1"/>
</dbReference>
<dbReference type="InterPro" id="IPR036791">
    <property type="entry name" value="Ribosomal_bL9_C_sf"/>
</dbReference>
<dbReference type="InterPro" id="IPR000244">
    <property type="entry name" value="Ribosomal_bL9"/>
</dbReference>
<dbReference type="InterPro" id="IPR036935">
    <property type="entry name" value="Ribosomal_bL9_N_sf"/>
</dbReference>
<comment type="similarity">
    <text evidence="1">Belongs to the bacterial ribosomal protein bL9 family.</text>
</comment>
<dbReference type="Pfam" id="PF03948">
    <property type="entry name" value="Ribosomal_L9_C"/>
    <property type="match status" value="1"/>
</dbReference>
<evidence type="ECO:0000256" key="6">
    <source>
        <dbReference type="SAM" id="Coils"/>
    </source>
</evidence>
<dbReference type="Gene3D" id="3.10.430.100">
    <property type="entry name" value="Ribosomal protein L9, C-terminal domain"/>
    <property type="match status" value="1"/>
</dbReference>
<organism evidence="8">
    <name type="scientific">marine metagenome</name>
    <dbReference type="NCBI Taxonomy" id="408172"/>
    <lineage>
        <taxon>unclassified sequences</taxon>
        <taxon>metagenomes</taxon>
        <taxon>ecological metagenomes</taxon>
    </lineage>
</organism>
<dbReference type="InterPro" id="IPR009027">
    <property type="entry name" value="Ribosomal_bL9/RNase_H1_N"/>
</dbReference>
<dbReference type="SUPFAM" id="SSF55658">
    <property type="entry name" value="L9 N-domain-like"/>
    <property type="match status" value="1"/>
</dbReference>
<feature type="domain" description="Ribosomal protein L9" evidence="7">
    <location>
        <begin position="13"/>
        <end position="40"/>
    </location>
</feature>
<evidence type="ECO:0000256" key="2">
    <source>
        <dbReference type="ARBA" id="ARBA00022730"/>
    </source>
</evidence>
<evidence type="ECO:0000259" key="7">
    <source>
        <dbReference type="PROSITE" id="PS00651"/>
    </source>
</evidence>
<dbReference type="GO" id="GO:0019843">
    <property type="term" value="F:rRNA binding"/>
    <property type="evidence" value="ECO:0007669"/>
    <property type="project" value="UniProtKB-KW"/>
</dbReference>
<evidence type="ECO:0000256" key="4">
    <source>
        <dbReference type="ARBA" id="ARBA00022980"/>
    </source>
</evidence>
<dbReference type="InterPro" id="IPR020070">
    <property type="entry name" value="Ribosomal_bL9_N"/>
</dbReference>